<evidence type="ECO:0000313" key="11">
    <source>
        <dbReference type="Proteomes" id="UP000249915"/>
    </source>
</evidence>
<evidence type="ECO:0000256" key="3">
    <source>
        <dbReference type="ARBA" id="ARBA00022679"/>
    </source>
</evidence>
<keyword evidence="4" id="KW-0547">Nucleotide-binding</keyword>
<dbReference type="PROSITE" id="PS50011">
    <property type="entry name" value="PROTEIN_KINASE_DOM"/>
    <property type="match status" value="1"/>
</dbReference>
<reference evidence="10 11" key="1">
    <citation type="submission" date="2016-07" db="EMBL/GenBank/DDBJ databases">
        <title>Draft genome sequence of Prauserella muralis DSM 45305, isolated from a mould-covered wall in an indoor environment.</title>
        <authorList>
            <person name="Ruckert C."/>
            <person name="Albersmeier A."/>
            <person name="Jiang C.-L."/>
            <person name="Jiang Y."/>
            <person name="Kalinowski J."/>
            <person name="Schneider O."/>
            <person name="Winkler A."/>
            <person name="Zotchev S.B."/>
        </authorList>
    </citation>
    <scope>NUCLEOTIDE SEQUENCE [LARGE SCALE GENOMIC DNA]</scope>
    <source>
        <strain evidence="10 11">DSM 45305</strain>
    </source>
</reference>
<keyword evidence="6" id="KW-0067">ATP-binding</keyword>
<evidence type="ECO:0000256" key="7">
    <source>
        <dbReference type="SAM" id="MobiDB-lite"/>
    </source>
</evidence>
<keyword evidence="8" id="KW-1133">Transmembrane helix</keyword>
<dbReference type="SUPFAM" id="SSF56112">
    <property type="entry name" value="Protein kinase-like (PK-like)"/>
    <property type="match status" value="1"/>
</dbReference>
<dbReference type="GO" id="GO:0005524">
    <property type="term" value="F:ATP binding"/>
    <property type="evidence" value="ECO:0007669"/>
    <property type="project" value="UniProtKB-KW"/>
</dbReference>
<comment type="caution">
    <text evidence="10">The sequence shown here is derived from an EMBL/GenBank/DDBJ whole genome shotgun (WGS) entry which is preliminary data.</text>
</comment>
<dbReference type="PANTHER" id="PTHR43289">
    <property type="entry name" value="MITOGEN-ACTIVATED PROTEIN KINASE KINASE KINASE 20-RELATED"/>
    <property type="match status" value="1"/>
</dbReference>
<dbReference type="Proteomes" id="UP000249915">
    <property type="component" value="Unassembled WGS sequence"/>
</dbReference>
<dbReference type="GO" id="GO:0004674">
    <property type="term" value="F:protein serine/threonine kinase activity"/>
    <property type="evidence" value="ECO:0007669"/>
    <property type="project" value="UniProtKB-KW"/>
</dbReference>
<dbReference type="Gene3D" id="3.30.200.20">
    <property type="entry name" value="Phosphorylase Kinase, domain 1"/>
    <property type="match status" value="1"/>
</dbReference>
<feature type="domain" description="Protein kinase" evidence="9">
    <location>
        <begin position="1"/>
        <end position="248"/>
    </location>
</feature>
<organism evidence="10 11">
    <name type="scientific">Prauserella muralis</name>
    <dbReference type="NCBI Taxonomy" id="588067"/>
    <lineage>
        <taxon>Bacteria</taxon>
        <taxon>Bacillati</taxon>
        <taxon>Actinomycetota</taxon>
        <taxon>Actinomycetes</taxon>
        <taxon>Pseudonocardiales</taxon>
        <taxon>Pseudonocardiaceae</taxon>
        <taxon>Prauserella</taxon>
    </lineage>
</organism>
<keyword evidence="11" id="KW-1185">Reference proteome</keyword>
<dbReference type="EMBL" id="MASW01000001">
    <property type="protein sequence ID" value="PXY32822.1"/>
    <property type="molecule type" value="Genomic_DNA"/>
</dbReference>
<evidence type="ECO:0000256" key="5">
    <source>
        <dbReference type="ARBA" id="ARBA00022777"/>
    </source>
</evidence>
<keyword evidence="5 10" id="KW-0418">Kinase</keyword>
<dbReference type="InterPro" id="IPR008271">
    <property type="entry name" value="Ser/Thr_kinase_AS"/>
</dbReference>
<dbReference type="PROSITE" id="PS00108">
    <property type="entry name" value="PROTEIN_KINASE_ST"/>
    <property type="match status" value="1"/>
</dbReference>
<dbReference type="AlphaFoldDB" id="A0A2V4BEB1"/>
<protein>
    <recommendedName>
        <fullName evidence="1">non-specific serine/threonine protein kinase</fullName>
        <ecNumber evidence="1">2.7.11.1</ecNumber>
    </recommendedName>
</protein>
<evidence type="ECO:0000256" key="1">
    <source>
        <dbReference type="ARBA" id="ARBA00012513"/>
    </source>
</evidence>
<evidence type="ECO:0000256" key="6">
    <source>
        <dbReference type="ARBA" id="ARBA00022840"/>
    </source>
</evidence>
<dbReference type="SMART" id="SM00220">
    <property type="entry name" value="S_TKc"/>
    <property type="match status" value="1"/>
</dbReference>
<keyword evidence="8" id="KW-0812">Transmembrane</keyword>
<dbReference type="PANTHER" id="PTHR43289:SF6">
    <property type="entry name" value="SERINE_THREONINE-PROTEIN KINASE NEKL-3"/>
    <property type="match status" value="1"/>
</dbReference>
<sequence>MGTVWSAYDEFLHRQVAVKEVRLPPGVSAAKADELRERTLREARAIAVLSHPSVIVLHDVVRENGDPYVVMELLPARSLAALLRGGRRLTVPQAVMVAHAVASALEAAHAAGITHRDVKPGNVLVAGDGRIKLTDFGIARNVSEVTMTHTGMMLGSPAFIAPEVASGGAVTYAADLWGLGATLFAATEGRPPYDADGDPLETVTRVVHGEVPAPSPGPLAPVVRGLMAKEPSARMSLSEVRRRVYPLLPKQGQPVFGPELFRERDGVAAGPEASVTRVIPQLPAVPRQPPEQSDVPAEQGALAAEPGPLPFALDAQAPAAAAPTGGRNVPRTVALVVATVLLFLLAAAGGFALTRALAGQSLGPPDEPEPAATAAPAQRQHLVAREGDATNLRGAKGGLFSVRVPESWTRFITQQPEGRLPTSTLVQFVSADGTQVLGVERFANYAPVLTVDDYVDVLSGNWPTGDFTLVQSDPLRDGRKGRLVSYRTAERGEGERAITRATVAEVFLSGSSLWVVGVTVPIEQEQLGRSRLFDRIVPTFQMTD</sequence>
<dbReference type="InterPro" id="IPR011009">
    <property type="entry name" value="Kinase-like_dom_sf"/>
</dbReference>
<feature type="transmembrane region" description="Helical" evidence="8">
    <location>
        <begin position="333"/>
        <end position="353"/>
    </location>
</feature>
<proteinExistence type="predicted"/>
<name>A0A2V4BEB1_9PSEU</name>
<evidence type="ECO:0000256" key="2">
    <source>
        <dbReference type="ARBA" id="ARBA00022527"/>
    </source>
</evidence>
<feature type="region of interest" description="Disordered" evidence="7">
    <location>
        <begin position="280"/>
        <end position="309"/>
    </location>
</feature>
<keyword evidence="8" id="KW-0472">Membrane</keyword>
<keyword evidence="2 10" id="KW-0723">Serine/threonine-protein kinase</keyword>
<dbReference type="InterPro" id="IPR000719">
    <property type="entry name" value="Prot_kinase_dom"/>
</dbReference>
<evidence type="ECO:0000259" key="9">
    <source>
        <dbReference type="PROSITE" id="PS50011"/>
    </source>
</evidence>
<evidence type="ECO:0000313" key="10">
    <source>
        <dbReference type="EMBL" id="PXY32822.1"/>
    </source>
</evidence>
<accession>A0A2V4BEB1</accession>
<dbReference type="EC" id="2.7.11.1" evidence="1"/>
<dbReference type="Pfam" id="PF00069">
    <property type="entry name" value="Pkinase"/>
    <property type="match status" value="1"/>
</dbReference>
<evidence type="ECO:0000256" key="4">
    <source>
        <dbReference type="ARBA" id="ARBA00022741"/>
    </source>
</evidence>
<evidence type="ECO:0000256" key="8">
    <source>
        <dbReference type="SAM" id="Phobius"/>
    </source>
</evidence>
<dbReference type="Gene3D" id="1.10.510.10">
    <property type="entry name" value="Transferase(Phosphotransferase) domain 1"/>
    <property type="match status" value="1"/>
</dbReference>
<dbReference type="CDD" id="cd14014">
    <property type="entry name" value="STKc_PknB_like"/>
    <property type="match status" value="1"/>
</dbReference>
<keyword evidence="3" id="KW-0808">Transferase</keyword>
<gene>
    <name evidence="10" type="ORF">BAY60_08650</name>
</gene>